<dbReference type="Gene3D" id="3.80.30.30">
    <property type="match status" value="1"/>
</dbReference>
<dbReference type="EMBL" id="QZEZ01000003">
    <property type="protein sequence ID" value="RJK96295.1"/>
    <property type="molecule type" value="Genomic_DNA"/>
</dbReference>
<sequence length="381" mass="41131">MRWDALQLHDPAEAGAADGGAGSGAPGPAAPEPLPLLPRGAVARTFDTPQFRGMTFYEVQARSVLNRVPEASAVPFRWTVNPYRGCSHACVYCFARGTHAYLELGTGLDFDRKVVVKTNAAEVLRRELARPRWAREHVAMGTNVDCYQRAEGRYRLMPGILRALTDARTPFSVLTKGTLVLRDLPLLQEAAQVVPVATNVSVGFLDEDLWRLLEPGTPSPRRRLEVCARLNDAGVPCGVLMAPVVPGLSDSPAEVERTVRAIADAGATHVTPLLLHLRPGAREWFLAWLDAHHPRLRPLYDRLYGRGAYAPRAYQDEVRARVLAAAERCGLGGAGPRRSRRLGYGVAALPDDAAGRTGADAGRPPAPAAAAPPAYAQDALL</sequence>
<dbReference type="InterPro" id="IPR040086">
    <property type="entry name" value="MJ0683-like"/>
</dbReference>
<dbReference type="SUPFAM" id="SSF102114">
    <property type="entry name" value="Radical SAM enzymes"/>
    <property type="match status" value="1"/>
</dbReference>
<evidence type="ECO:0000313" key="6">
    <source>
        <dbReference type="EMBL" id="RJK96295.1"/>
    </source>
</evidence>
<dbReference type="InterPro" id="IPR007197">
    <property type="entry name" value="rSAM"/>
</dbReference>
<keyword evidence="7" id="KW-1185">Reference proteome</keyword>
<evidence type="ECO:0000256" key="4">
    <source>
        <dbReference type="SAM" id="MobiDB-lite"/>
    </source>
</evidence>
<reference evidence="6 7" key="1">
    <citation type="submission" date="2018-09" db="EMBL/GenBank/DDBJ databases">
        <title>YIM 75000 draft genome.</title>
        <authorList>
            <person name="Tang S."/>
            <person name="Feng Y."/>
        </authorList>
    </citation>
    <scope>NUCLEOTIDE SEQUENCE [LARGE SCALE GENOMIC DNA]</scope>
    <source>
        <strain evidence="6 7">YIM 75000</strain>
    </source>
</reference>
<dbReference type="OrthoDB" id="9785699at2"/>
<proteinExistence type="predicted"/>
<dbReference type="Pfam" id="PF04055">
    <property type="entry name" value="Radical_SAM"/>
    <property type="match status" value="1"/>
</dbReference>
<dbReference type="RefSeq" id="WP_119950026.1">
    <property type="nucleotide sequence ID" value="NZ_QZEZ01000003.1"/>
</dbReference>
<dbReference type="GO" id="GO:0003824">
    <property type="term" value="F:catalytic activity"/>
    <property type="evidence" value="ECO:0007669"/>
    <property type="project" value="InterPro"/>
</dbReference>
<accession>A0A3A3Z6G7</accession>
<keyword evidence="3" id="KW-0411">Iron-sulfur</keyword>
<evidence type="ECO:0000256" key="3">
    <source>
        <dbReference type="ARBA" id="ARBA00023014"/>
    </source>
</evidence>
<dbReference type="SFLD" id="SFLDG01084">
    <property type="entry name" value="Uncharacterised_Radical_SAM_Su"/>
    <property type="match status" value="1"/>
</dbReference>
<feature type="domain" description="Radical SAM core" evidence="5">
    <location>
        <begin position="72"/>
        <end position="321"/>
    </location>
</feature>
<gene>
    <name evidence="6" type="ORF">D5H78_08540</name>
</gene>
<evidence type="ECO:0000256" key="2">
    <source>
        <dbReference type="ARBA" id="ARBA00023004"/>
    </source>
</evidence>
<dbReference type="CDD" id="cd01335">
    <property type="entry name" value="Radical_SAM"/>
    <property type="match status" value="1"/>
</dbReference>
<dbReference type="PANTHER" id="PTHR43432">
    <property type="entry name" value="SLR0285 PROTEIN"/>
    <property type="match status" value="1"/>
</dbReference>
<keyword evidence="1" id="KW-0479">Metal-binding</keyword>
<organism evidence="6 7">
    <name type="scientific">Vallicoccus soli</name>
    <dbReference type="NCBI Taxonomy" id="2339232"/>
    <lineage>
        <taxon>Bacteria</taxon>
        <taxon>Bacillati</taxon>
        <taxon>Actinomycetota</taxon>
        <taxon>Actinomycetes</taxon>
        <taxon>Motilibacterales</taxon>
        <taxon>Vallicoccaceae</taxon>
        <taxon>Vallicoccus</taxon>
    </lineage>
</organism>
<dbReference type="GO" id="GO:0051536">
    <property type="term" value="F:iron-sulfur cluster binding"/>
    <property type="evidence" value="ECO:0007669"/>
    <property type="project" value="UniProtKB-KW"/>
</dbReference>
<dbReference type="Proteomes" id="UP000265614">
    <property type="component" value="Unassembled WGS sequence"/>
</dbReference>
<dbReference type="GO" id="GO:0046872">
    <property type="term" value="F:metal ion binding"/>
    <property type="evidence" value="ECO:0007669"/>
    <property type="project" value="UniProtKB-KW"/>
</dbReference>
<protein>
    <submittedName>
        <fullName evidence="6">Radical SAM protein</fullName>
    </submittedName>
</protein>
<feature type="region of interest" description="Disordered" evidence="4">
    <location>
        <begin position="14"/>
        <end position="34"/>
    </location>
</feature>
<dbReference type="AlphaFoldDB" id="A0A3A3Z6G7"/>
<name>A0A3A3Z6G7_9ACTN</name>
<evidence type="ECO:0000259" key="5">
    <source>
        <dbReference type="PROSITE" id="PS51918"/>
    </source>
</evidence>
<dbReference type="SMART" id="SM00729">
    <property type="entry name" value="Elp3"/>
    <property type="match status" value="1"/>
</dbReference>
<evidence type="ECO:0000256" key="1">
    <source>
        <dbReference type="ARBA" id="ARBA00022723"/>
    </source>
</evidence>
<dbReference type="InterPro" id="IPR058240">
    <property type="entry name" value="rSAM_sf"/>
</dbReference>
<keyword evidence="2" id="KW-0408">Iron</keyword>
<dbReference type="InterPro" id="IPR006638">
    <property type="entry name" value="Elp3/MiaA/NifB-like_rSAM"/>
</dbReference>
<comment type="caution">
    <text evidence="6">The sequence shown here is derived from an EMBL/GenBank/DDBJ whole genome shotgun (WGS) entry which is preliminary data.</text>
</comment>
<dbReference type="NCBIfam" id="NF038135">
    <property type="entry name" value="rSAM_Rv2578c"/>
    <property type="match status" value="1"/>
</dbReference>
<dbReference type="PROSITE" id="PS51918">
    <property type="entry name" value="RADICAL_SAM"/>
    <property type="match status" value="1"/>
</dbReference>
<dbReference type="SFLD" id="SFLDS00029">
    <property type="entry name" value="Radical_SAM"/>
    <property type="match status" value="1"/>
</dbReference>
<evidence type="ECO:0000313" key="7">
    <source>
        <dbReference type="Proteomes" id="UP000265614"/>
    </source>
</evidence>
<dbReference type="PANTHER" id="PTHR43432:SF3">
    <property type="entry name" value="SLR0285 PROTEIN"/>
    <property type="match status" value="1"/>
</dbReference>